<comment type="caution">
    <text evidence="2">The sequence shown here is derived from an EMBL/GenBank/DDBJ whole genome shotgun (WGS) entry which is preliminary data.</text>
</comment>
<reference evidence="2 3" key="1">
    <citation type="journal article" date="2012" name="Genome Biol.">
        <title>Sequencing three crocodilian genomes to illuminate the evolution of archosaurs and amniotes.</title>
        <authorList>
            <person name="St John J.A."/>
            <person name="Braun E.L."/>
            <person name="Isberg S.R."/>
            <person name="Miles L.G."/>
            <person name="Chong A.Y."/>
            <person name="Gongora J."/>
            <person name="Dalzell P."/>
            <person name="Moran C."/>
            <person name="Bed'hom B."/>
            <person name="Abzhanov A."/>
            <person name="Burgess S.C."/>
            <person name="Cooksey A.M."/>
            <person name="Castoe T.A."/>
            <person name="Crawford N.G."/>
            <person name="Densmore L.D."/>
            <person name="Drew J.C."/>
            <person name="Edwards S.V."/>
            <person name="Faircloth B.C."/>
            <person name="Fujita M.K."/>
            <person name="Greenwold M.J."/>
            <person name="Hoffmann F.G."/>
            <person name="Howard J.M."/>
            <person name="Iguchi T."/>
            <person name="Janes D.E."/>
            <person name="Khan S.Y."/>
            <person name="Kohno S."/>
            <person name="de Koning A.J."/>
            <person name="Lance S.L."/>
            <person name="McCarthy F.M."/>
            <person name="McCormack J.E."/>
            <person name="Merchant M.E."/>
            <person name="Peterson D.G."/>
            <person name="Pollock D.D."/>
            <person name="Pourmand N."/>
            <person name="Raney B.J."/>
            <person name="Roessler K.A."/>
            <person name="Sanford J.R."/>
            <person name="Sawyer R.H."/>
            <person name="Schmidt C.J."/>
            <person name="Triplett E.W."/>
            <person name="Tuberville T.D."/>
            <person name="Venegas-Anaya M."/>
            <person name="Howard J.T."/>
            <person name="Jarvis E.D."/>
            <person name="Guillette L.J.Jr."/>
            <person name="Glenn T.C."/>
            <person name="Green R.E."/>
            <person name="Ray D.A."/>
        </authorList>
    </citation>
    <scope>NUCLEOTIDE SEQUENCE [LARGE SCALE GENOMIC DNA]</scope>
    <source>
        <strain evidence="2">KSC_2009_1</strain>
    </source>
</reference>
<dbReference type="Proteomes" id="UP000050525">
    <property type="component" value="Unassembled WGS sequence"/>
</dbReference>
<proteinExistence type="predicted"/>
<organism evidence="2 3">
    <name type="scientific">Alligator mississippiensis</name>
    <name type="common">American alligator</name>
    <dbReference type="NCBI Taxonomy" id="8496"/>
    <lineage>
        <taxon>Eukaryota</taxon>
        <taxon>Metazoa</taxon>
        <taxon>Chordata</taxon>
        <taxon>Craniata</taxon>
        <taxon>Vertebrata</taxon>
        <taxon>Euteleostomi</taxon>
        <taxon>Archelosauria</taxon>
        <taxon>Archosauria</taxon>
        <taxon>Crocodylia</taxon>
        <taxon>Alligatoridae</taxon>
        <taxon>Alligatorinae</taxon>
        <taxon>Alligator</taxon>
    </lineage>
</organism>
<evidence type="ECO:0000256" key="1">
    <source>
        <dbReference type="SAM" id="MobiDB-lite"/>
    </source>
</evidence>
<sequence>MFSFTCLSEISSWSMMCPWDGSSGNILAPGNMPHPRSSCISAAGEGAQAWPDLTAPAHFGGGSPPPPQLHAHSKGPPRSKPAAGLGESMGPAWGVHPSGAADEMAPP</sequence>
<evidence type="ECO:0000313" key="3">
    <source>
        <dbReference type="Proteomes" id="UP000050525"/>
    </source>
</evidence>
<gene>
    <name evidence="2" type="ORF">Y1Q_0002400</name>
</gene>
<dbReference type="AlphaFoldDB" id="A0A151MM10"/>
<evidence type="ECO:0000313" key="2">
    <source>
        <dbReference type="EMBL" id="KYO25562.1"/>
    </source>
</evidence>
<protein>
    <submittedName>
        <fullName evidence="2">Uncharacterized protein</fullName>
    </submittedName>
</protein>
<keyword evidence="3" id="KW-1185">Reference proteome</keyword>
<accession>A0A151MM10</accession>
<name>A0A151MM10_ALLMI</name>
<feature type="region of interest" description="Disordered" evidence="1">
    <location>
        <begin position="52"/>
        <end position="107"/>
    </location>
</feature>
<dbReference type="EMBL" id="AKHW03005749">
    <property type="protein sequence ID" value="KYO25562.1"/>
    <property type="molecule type" value="Genomic_DNA"/>
</dbReference>